<accession>A0A074X0M5</accession>
<reference evidence="1 2" key="1">
    <citation type="journal article" date="2014" name="BMC Genomics">
        <title>Genome sequencing of four Aureobasidium pullulans varieties: biotechnological potential, stress tolerance, and description of new species.</title>
        <authorList>
            <person name="Gostin Ar C."/>
            <person name="Ohm R.A."/>
            <person name="Kogej T."/>
            <person name="Sonjak S."/>
            <person name="Turk M."/>
            <person name="Zajc J."/>
            <person name="Zalar P."/>
            <person name="Grube M."/>
            <person name="Sun H."/>
            <person name="Han J."/>
            <person name="Sharma A."/>
            <person name="Chiniquy J."/>
            <person name="Ngan C.Y."/>
            <person name="Lipzen A."/>
            <person name="Barry K."/>
            <person name="Grigoriev I.V."/>
            <person name="Gunde-Cimerman N."/>
        </authorList>
    </citation>
    <scope>NUCLEOTIDE SEQUENCE [LARGE SCALE GENOMIC DNA]</scope>
    <source>
        <strain evidence="1 2">CBS 147.97</strain>
    </source>
</reference>
<dbReference type="AlphaFoldDB" id="A0A074X0M5"/>
<evidence type="ECO:0000313" key="1">
    <source>
        <dbReference type="EMBL" id="KEQ68166.1"/>
    </source>
</evidence>
<dbReference type="HOGENOM" id="CLU_1854860_0_0_1"/>
<proteinExistence type="predicted"/>
<name>A0A074X0M5_9PEZI</name>
<gene>
    <name evidence="1" type="ORF">M436DRAFT_86620</name>
</gene>
<dbReference type="Proteomes" id="UP000027730">
    <property type="component" value="Unassembled WGS sequence"/>
</dbReference>
<evidence type="ECO:0000313" key="2">
    <source>
        <dbReference type="Proteomes" id="UP000027730"/>
    </source>
</evidence>
<dbReference type="OrthoDB" id="3942175at2759"/>
<protein>
    <submittedName>
        <fullName evidence="1">Uncharacterized protein</fullName>
    </submittedName>
</protein>
<organism evidence="1 2">
    <name type="scientific">Aureobasidium namibiae CBS 147.97</name>
    <dbReference type="NCBI Taxonomy" id="1043004"/>
    <lineage>
        <taxon>Eukaryota</taxon>
        <taxon>Fungi</taxon>
        <taxon>Dikarya</taxon>
        <taxon>Ascomycota</taxon>
        <taxon>Pezizomycotina</taxon>
        <taxon>Dothideomycetes</taxon>
        <taxon>Dothideomycetidae</taxon>
        <taxon>Dothideales</taxon>
        <taxon>Saccotheciaceae</taxon>
        <taxon>Aureobasidium</taxon>
    </lineage>
</organism>
<keyword evidence="2" id="KW-1185">Reference proteome</keyword>
<dbReference type="RefSeq" id="XP_013422355.1">
    <property type="nucleotide sequence ID" value="XM_013566901.1"/>
</dbReference>
<sequence>MLRTSSEEATAYSTAKAVDANAQHRSTYSHRRFRTNAFLVRRPLPDHTLHVRHPRTLEVLISLSAWNHEDGALHFGLVHNACAIIAGNRHDGYLSQSTNVSAPRVTMKHAELLPAQPEAYFYHVPGESDYSIVQTFDL</sequence>
<dbReference type="GeneID" id="25417767"/>
<dbReference type="EMBL" id="KL584736">
    <property type="protein sequence ID" value="KEQ68166.1"/>
    <property type="molecule type" value="Genomic_DNA"/>
</dbReference>